<proteinExistence type="predicted"/>
<keyword evidence="2" id="KW-0808">Transferase</keyword>
<dbReference type="Gene3D" id="3.40.630.30">
    <property type="match status" value="1"/>
</dbReference>
<name>A0ABW4QCL9_9BACL</name>
<keyword evidence="3" id="KW-1185">Reference proteome</keyword>
<feature type="domain" description="N-acetyltransferase" evidence="1">
    <location>
        <begin position="23"/>
        <end position="175"/>
    </location>
</feature>
<dbReference type="PROSITE" id="PS51186">
    <property type="entry name" value="GNAT"/>
    <property type="match status" value="1"/>
</dbReference>
<evidence type="ECO:0000313" key="2">
    <source>
        <dbReference type="EMBL" id="MFD1861311.1"/>
    </source>
</evidence>
<keyword evidence="2" id="KW-0012">Acyltransferase</keyword>
<dbReference type="Proteomes" id="UP001597273">
    <property type="component" value="Unassembled WGS sequence"/>
</dbReference>
<dbReference type="PANTHER" id="PTHR43792">
    <property type="entry name" value="GNAT FAMILY, PUTATIVE (AFU_ORTHOLOGUE AFUA_3G00765)-RELATED-RELATED"/>
    <property type="match status" value="1"/>
</dbReference>
<dbReference type="InterPro" id="IPR051531">
    <property type="entry name" value="N-acetyltransferase"/>
</dbReference>
<dbReference type="CDD" id="cd04301">
    <property type="entry name" value="NAT_SF"/>
    <property type="match status" value="1"/>
</dbReference>
<dbReference type="InterPro" id="IPR000182">
    <property type="entry name" value="GNAT_dom"/>
</dbReference>
<dbReference type="EC" id="2.3.-.-" evidence="2"/>
<dbReference type="GO" id="GO:0016746">
    <property type="term" value="F:acyltransferase activity"/>
    <property type="evidence" value="ECO:0007669"/>
    <property type="project" value="UniProtKB-KW"/>
</dbReference>
<sequence length="182" mass="20408">MELTALETKRLHLGEIGQQHKEAVYAILSREDVMQYYGTDAFTEPEQAGTLIDSFREGLMEGRAVRWGIMLKENGRLIGTIGIHNWNKRAKKAEIGYELHPDYWGKGLAKEAVAAVLTHAFNELDLYRMGAVVYPANTVSSGMLKGMGFKEEGLLRAFLYQGGKSHDALMFSLLKPEWQGKS</sequence>
<dbReference type="Pfam" id="PF13302">
    <property type="entry name" value="Acetyltransf_3"/>
    <property type="match status" value="1"/>
</dbReference>
<gene>
    <name evidence="2" type="ORF">ACFSDB_00150</name>
</gene>
<accession>A0ABW4QCL9</accession>
<dbReference type="RefSeq" id="WP_204891659.1">
    <property type="nucleotide sequence ID" value="NZ_JBHUFW010000002.1"/>
</dbReference>
<protein>
    <submittedName>
        <fullName evidence="2">GNAT family N-acetyltransferase</fullName>
        <ecNumber evidence="2">2.3.-.-</ecNumber>
    </submittedName>
</protein>
<organism evidence="2 3">
    <name type="scientific">Planococcus chinensis</name>
    <dbReference type="NCBI Taxonomy" id="272917"/>
    <lineage>
        <taxon>Bacteria</taxon>
        <taxon>Bacillati</taxon>
        <taxon>Bacillota</taxon>
        <taxon>Bacilli</taxon>
        <taxon>Bacillales</taxon>
        <taxon>Caryophanaceae</taxon>
        <taxon>Planococcus</taxon>
    </lineage>
</organism>
<evidence type="ECO:0000259" key="1">
    <source>
        <dbReference type="PROSITE" id="PS51186"/>
    </source>
</evidence>
<reference evidence="3" key="1">
    <citation type="journal article" date="2019" name="Int. J. Syst. Evol. Microbiol.">
        <title>The Global Catalogue of Microorganisms (GCM) 10K type strain sequencing project: providing services to taxonomists for standard genome sequencing and annotation.</title>
        <authorList>
            <consortium name="The Broad Institute Genomics Platform"/>
            <consortium name="The Broad Institute Genome Sequencing Center for Infectious Disease"/>
            <person name="Wu L."/>
            <person name="Ma J."/>
        </authorList>
    </citation>
    <scope>NUCLEOTIDE SEQUENCE [LARGE SCALE GENOMIC DNA]</scope>
    <source>
        <strain evidence="3">CGMCC 1.15475</strain>
    </source>
</reference>
<comment type="caution">
    <text evidence="2">The sequence shown here is derived from an EMBL/GenBank/DDBJ whole genome shotgun (WGS) entry which is preliminary data.</text>
</comment>
<dbReference type="PANTHER" id="PTHR43792:SF9">
    <property type="entry name" value="RIBOSOMAL-PROTEIN-ALANINE ACETYLTRANSFERASE"/>
    <property type="match status" value="1"/>
</dbReference>
<dbReference type="EMBL" id="JBHUFW010000002">
    <property type="protein sequence ID" value="MFD1861311.1"/>
    <property type="molecule type" value="Genomic_DNA"/>
</dbReference>
<dbReference type="SUPFAM" id="SSF55729">
    <property type="entry name" value="Acyl-CoA N-acyltransferases (Nat)"/>
    <property type="match status" value="1"/>
</dbReference>
<evidence type="ECO:0000313" key="3">
    <source>
        <dbReference type="Proteomes" id="UP001597273"/>
    </source>
</evidence>
<dbReference type="InterPro" id="IPR016181">
    <property type="entry name" value="Acyl_CoA_acyltransferase"/>
</dbReference>